<dbReference type="EMBL" id="CP144751">
    <property type="protein sequence ID" value="WVZ84806.1"/>
    <property type="molecule type" value="Genomic_DNA"/>
</dbReference>
<reference evidence="2 3" key="1">
    <citation type="submission" date="2024-02" db="EMBL/GenBank/DDBJ databases">
        <title>High-quality chromosome-scale genome assembly of Pensacola bahiagrass (Paspalum notatum Flugge var. saurae).</title>
        <authorList>
            <person name="Vega J.M."/>
            <person name="Podio M."/>
            <person name="Orjuela J."/>
            <person name="Siena L.A."/>
            <person name="Pessino S.C."/>
            <person name="Combes M.C."/>
            <person name="Mariac C."/>
            <person name="Albertini E."/>
            <person name="Pupilli F."/>
            <person name="Ortiz J.P.A."/>
            <person name="Leblanc O."/>
        </authorList>
    </citation>
    <scope>NUCLEOTIDE SEQUENCE [LARGE SCALE GENOMIC DNA]</scope>
    <source>
        <strain evidence="2">R1</strain>
        <tissue evidence="2">Leaf</tissue>
    </source>
</reference>
<proteinExistence type="predicted"/>
<sequence length="295" mass="33085">MLPKLVSNNQSAFVRGRNIHDNFLLVQQLARAMNRSKEPHILLKLDFSKAFDTVSWSFLIEVLQHLGFGRRWCNLMCLLLSTSTTQVMVNGVPSRLIYHHRNLRQGDPLSPMLFILVMDVLDSLIHVASSSNLLLPLAEQCSWPRISLYADDVVIFLKPKLMDLSIVRDLLHCFGAVTGLKTNLMKSSAIPIQCSEEDVAHLLPLIDKVSSKLPGWKAPLLSKAGRLVVVKSVLSATPIHLMIALDLPKWVIKAVDKRRRGFLCKGQEQDNGGNCWSPGQRCNGHTFMVVLVFMT</sequence>
<keyword evidence="3" id="KW-1185">Reference proteome</keyword>
<dbReference type="PANTHER" id="PTHR31635">
    <property type="entry name" value="REVERSE TRANSCRIPTASE DOMAIN-CONTAINING PROTEIN-RELATED"/>
    <property type="match status" value="1"/>
</dbReference>
<evidence type="ECO:0000259" key="1">
    <source>
        <dbReference type="PROSITE" id="PS50878"/>
    </source>
</evidence>
<dbReference type="InterPro" id="IPR043502">
    <property type="entry name" value="DNA/RNA_pol_sf"/>
</dbReference>
<evidence type="ECO:0000313" key="2">
    <source>
        <dbReference type="EMBL" id="WVZ84806.1"/>
    </source>
</evidence>
<accession>A0AAQ3X4S2</accession>
<dbReference type="PROSITE" id="PS50878">
    <property type="entry name" value="RT_POL"/>
    <property type="match status" value="1"/>
</dbReference>
<organism evidence="2 3">
    <name type="scientific">Paspalum notatum var. saurae</name>
    <dbReference type="NCBI Taxonomy" id="547442"/>
    <lineage>
        <taxon>Eukaryota</taxon>
        <taxon>Viridiplantae</taxon>
        <taxon>Streptophyta</taxon>
        <taxon>Embryophyta</taxon>
        <taxon>Tracheophyta</taxon>
        <taxon>Spermatophyta</taxon>
        <taxon>Magnoliopsida</taxon>
        <taxon>Liliopsida</taxon>
        <taxon>Poales</taxon>
        <taxon>Poaceae</taxon>
        <taxon>PACMAD clade</taxon>
        <taxon>Panicoideae</taxon>
        <taxon>Andropogonodae</taxon>
        <taxon>Paspaleae</taxon>
        <taxon>Paspalinae</taxon>
        <taxon>Paspalum</taxon>
    </lineage>
</organism>
<gene>
    <name evidence="2" type="ORF">U9M48_031793</name>
</gene>
<dbReference type="Proteomes" id="UP001341281">
    <property type="component" value="Chromosome 07"/>
</dbReference>
<dbReference type="InterPro" id="IPR000477">
    <property type="entry name" value="RT_dom"/>
</dbReference>
<name>A0AAQ3X4S2_PASNO</name>
<dbReference type="SUPFAM" id="SSF56672">
    <property type="entry name" value="DNA/RNA polymerases"/>
    <property type="match status" value="1"/>
</dbReference>
<dbReference type="Pfam" id="PF00078">
    <property type="entry name" value="RVT_1"/>
    <property type="match status" value="1"/>
</dbReference>
<protein>
    <recommendedName>
        <fullName evidence="1">Reverse transcriptase domain-containing protein</fullName>
    </recommendedName>
</protein>
<dbReference type="AlphaFoldDB" id="A0AAQ3X4S2"/>
<dbReference type="PANTHER" id="PTHR31635:SF196">
    <property type="entry name" value="REVERSE TRANSCRIPTASE DOMAIN-CONTAINING PROTEIN-RELATED"/>
    <property type="match status" value="1"/>
</dbReference>
<dbReference type="CDD" id="cd01650">
    <property type="entry name" value="RT_nLTR_like"/>
    <property type="match status" value="1"/>
</dbReference>
<evidence type="ECO:0000313" key="3">
    <source>
        <dbReference type="Proteomes" id="UP001341281"/>
    </source>
</evidence>
<feature type="domain" description="Reverse transcriptase" evidence="1">
    <location>
        <begin position="1"/>
        <end position="221"/>
    </location>
</feature>